<accession>A0ABC9AP21</accession>
<dbReference type="FunFam" id="2.60.120.10:FF:000044">
    <property type="entry name" value="Mannose-6-phosphate isomerase"/>
    <property type="match status" value="1"/>
</dbReference>
<dbReference type="InterPro" id="IPR011051">
    <property type="entry name" value="RmlC_Cupin_sf"/>
</dbReference>
<dbReference type="InterPro" id="IPR046457">
    <property type="entry name" value="PMI_typeI_cat"/>
</dbReference>
<dbReference type="Pfam" id="PF20512">
    <property type="entry name" value="PMI_typeI_hel"/>
    <property type="match status" value="1"/>
</dbReference>
<name>A0ABC9AP21_9POAL</name>
<evidence type="ECO:0000256" key="1">
    <source>
        <dbReference type="ARBA" id="ARBA00000757"/>
    </source>
</evidence>
<dbReference type="Pfam" id="PF20511">
    <property type="entry name" value="PMI_typeI_cat"/>
    <property type="match status" value="1"/>
</dbReference>
<dbReference type="InterPro" id="IPR018050">
    <property type="entry name" value="Pmannose_isomerase-type1_CS"/>
</dbReference>
<dbReference type="FunFam" id="1.10.441.10:FF:000001">
    <property type="entry name" value="Mannose-6-phosphate isomerase"/>
    <property type="match status" value="1"/>
</dbReference>
<dbReference type="SUPFAM" id="SSF51182">
    <property type="entry name" value="RmlC-like cupins"/>
    <property type="match status" value="2"/>
</dbReference>
<comment type="similarity">
    <text evidence="3 9">Belongs to the mannose-6-phosphate isomerase type 1 family.</text>
</comment>
<dbReference type="Gene3D" id="2.60.120.10">
    <property type="entry name" value="Jelly Rolls"/>
    <property type="match status" value="2"/>
</dbReference>
<dbReference type="AlphaFoldDB" id="A0ABC9AP21"/>
<keyword evidence="7 8" id="KW-0413">Isomerase</keyword>
<evidence type="ECO:0000259" key="11">
    <source>
        <dbReference type="Pfam" id="PF20511"/>
    </source>
</evidence>
<evidence type="ECO:0000313" key="13">
    <source>
        <dbReference type="EMBL" id="CAL4980184.1"/>
    </source>
</evidence>
<gene>
    <name evidence="13" type="ORF">URODEC1_LOCUS55541</name>
</gene>
<proteinExistence type="inferred from homology"/>
<dbReference type="InterPro" id="IPR014710">
    <property type="entry name" value="RmlC-like_jellyroll"/>
</dbReference>
<dbReference type="EMBL" id="OZ075131">
    <property type="protein sequence ID" value="CAL4980184.1"/>
    <property type="molecule type" value="Genomic_DNA"/>
</dbReference>
<keyword evidence="6 8" id="KW-0862">Zinc</keyword>
<comment type="cofactor">
    <cofactor evidence="8">
        <name>Zn(2+)</name>
        <dbReference type="ChEBI" id="CHEBI:29105"/>
    </cofactor>
    <text evidence="8">Binds 1 zinc ion per subunit.</text>
</comment>
<evidence type="ECO:0000256" key="5">
    <source>
        <dbReference type="ARBA" id="ARBA00022723"/>
    </source>
</evidence>
<dbReference type="PANTHER" id="PTHR10309:SF7">
    <property type="entry name" value="MANNOSE-6-PHOSPHATE ISOMERASE"/>
    <property type="match status" value="1"/>
</dbReference>
<evidence type="ECO:0000256" key="2">
    <source>
        <dbReference type="ARBA" id="ARBA00004666"/>
    </source>
</evidence>
<dbReference type="PANTHER" id="PTHR10309">
    <property type="entry name" value="MANNOSE-6-PHOSPHATE ISOMERASE"/>
    <property type="match status" value="1"/>
</dbReference>
<evidence type="ECO:0000256" key="3">
    <source>
        <dbReference type="ARBA" id="ARBA00010772"/>
    </source>
</evidence>
<dbReference type="GO" id="GO:0033591">
    <property type="term" value="P:response to L-ascorbic acid"/>
    <property type="evidence" value="ECO:0007669"/>
    <property type="project" value="UniProtKB-ARBA"/>
</dbReference>
<dbReference type="PROSITE" id="PS00965">
    <property type="entry name" value="PMI_I_1"/>
    <property type="match status" value="1"/>
</dbReference>
<dbReference type="PROSITE" id="PS00966">
    <property type="entry name" value="PMI_I_2"/>
    <property type="match status" value="1"/>
</dbReference>
<dbReference type="PRINTS" id="PR00714">
    <property type="entry name" value="MAN6PISMRASE"/>
</dbReference>
<dbReference type="Proteomes" id="UP001497457">
    <property type="component" value="Chromosome 21rd"/>
</dbReference>
<dbReference type="Gene3D" id="1.10.441.10">
    <property type="entry name" value="Phosphomannose Isomerase, domain 2"/>
    <property type="match status" value="1"/>
</dbReference>
<evidence type="ECO:0000259" key="10">
    <source>
        <dbReference type="Pfam" id="PF01238"/>
    </source>
</evidence>
<evidence type="ECO:0000256" key="8">
    <source>
        <dbReference type="RuleBase" id="RU000611"/>
    </source>
</evidence>
<dbReference type="CDD" id="cd07011">
    <property type="entry name" value="cupin_PMI_type_I_N"/>
    <property type="match status" value="1"/>
</dbReference>
<evidence type="ECO:0000256" key="9">
    <source>
        <dbReference type="RuleBase" id="RU004189"/>
    </source>
</evidence>
<protein>
    <recommendedName>
        <fullName evidence="4 8">Mannose-6-phosphate isomerase</fullName>
        <ecNumber evidence="4 8">5.3.1.8</ecNumber>
    </recommendedName>
</protein>
<dbReference type="EC" id="5.3.1.8" evidence="4 8"/>
<dbReference type="InterPro" id="IPR001250">
    <property type="entry name" value="Man6P_Isoase-1"/>
</dbReference>
<keyword evidence="14" id="KW-1185">Reference proteome</keyword>
<organism evidence="13 14">
    <name type="scientific">Urochloa decumbens</name>
    <dbReference type="NCBI Taxonomy" id="240449"/>
    <lineage>
        <taxon>Eukaryota</taxon>
        <taxon>Viridiplantae</taxon>
        <taxon>Streptophyta</taxon>
        <taxon>Embryophyta</taxon>
        <taxon>Tracheophyta</taxon>
        <taxon>Spermatophyta</taxon>
        <taxon>Magnoliopsida</taxon>
        <taxon>Liliopsida</taxon>
        <taxon>Poales</taxon>
        <taxon>Poaceae</taxon>
        <taxon>PACMAD clade</taxon>
        <taxon>Panicoideae</taxon>
        <taxon>Panicodae</taxon>
        <taxon>Paniceae</taxon>
        <taxon>Melinidinae</taxon>
        <taxon>Urochloa</taxon>
    </lineage>
</organism>
<evidence type="ECO:0000256" key="7">
    <source>
        <dbReference type="ARBA" id="ARBA00023235"/>
    </source>
</evidence>
<comment type="catalytic activity">
    <reaction evidence="1 8">
        <text>D-mannose 6-phosphate = D-fructose 6-phosphate</text>
        <dbReference type="Rhea" id="RHEA:12356"/>
        <dbReference type="ChEBI" id="CHEBI:58735"/>
        <dbReference type="ChEBI" id="CHEBI:61527"/>
        <dbReference type="EC" id="5.3.1.8"/>
    </reaction>
</comment>
<dbReference type="GO" id="GO:0046872">
    <property type="term" value="F:metal ion binding"/>
    <property type="evidence" value="ECO:0007669"/>
    <property type="project" value="UniProtKB-KW"/>
</dbReference>
<dbReference type="GO" id="GO:0046686">
    <property type="term" value="P:response to cadmium ion"/>
    <property type="evidence" value="ECO:0007669"/>
    <property type="project" value="UniProtKB-ARBA"/>
</dbReference>
<dbReference type="NCBIfam" id="TIGR00218">
    <property type="entry name" value="manA"/>
    <property type="match status" value="1"/>
</dbReference>
<evidence type="ECO:0000313" key="14">
    <source>
        <dbReference type="Proteomes" id="UP001497457"/>
    </source>
</evidence>
<sequence>MASSTASSAPAASLEHQLGLGRGMGGLGLLAPSDSAAAATPMPGLMRLRCAVQHYEWGRRGAASLVARLAVAGEESAVDNDCRPCAELWMGTHPSAPSSLAPDVSLRDWIARNPAALGRAVAARWGGDLPFLFKVLSVAKALSIQAHPDRPLAAALHALRPATYRDANHKPEMAVAVTEFHALCGFAETKELKEVLRTVPEVQELVGKEESRKLLSVKEQDGGIGVRSYLKSAFTKLMIASEEAVAEAIAKLKSRLNGDSKVRTLTKKEKLVLSLEKQYPGDVGVLAAFFLNYVKLSPGEALYVGANEPHAYLSGECIECMATSDNVVRAGLTPKYRDVQTLCSMLTYNQVCFTRLSLYKLFVHSPPFDCIRNIMLYKYACKKHLIVCMFYVQTFPEVLRGVPVQPYVTRYTPSTDEFEIDRYQLPPGKSVTMSPVPGPSIFLVMTGEGEIQAGSMPDNAKAKEGDIFFVPAHTEVKLYTSGPSSMQLYRAGVNSRFLS</sequence>
<feature type="domain" description="Phosphomannose isomerase type I catalytic" evidence="11">
    <location>
        <begin position="45"/>
        <end position="187"/>
    </location>
</feature>
<reference evidence="14" key="1">
    <citation type="submission" date="2024-06" db="EMBL/GenBank/DDBJ databases">
        <authorList>
            <person name="Ryan C."/>
        </authorList>
    </citation>
    <scope>NUCLEOTIDE SEQUENCE [LARGE SCALE GENOMIC DNA]</scope>
</reference>
<evidence type="ECO:0000256" key="4">
    <source>
        <dbReference type="ARBA" id="ARBA00011956"/>
    </source>
</evidence>
<dbReference type="GO" id="GO:0010043">
    <property type="term" value="P:response to zinc ion"/>
    <property type="evidence" value="ECO:0007669"/>
    <property type="project" value="UniProtKB-ARBA"/>
</dbReference>
<evidence type="ECO:0000259" key="12">
    <source>
        <dbReference type="Pfam" id="PF20512"/>
    </source>
</evidence>
<dbReference type="InterPro" id="IPR016305">
    <property type="entry name" value="Mannose-6-P_Isomerase"/>
</dbReference>
<reference evidence="13 14" key="2">
    <citation type="submission" date="2024-10" db="EMBL/GenBank/DDBJ databases">
        <authorList>
            <person name="Ryan C."/>
        </authorList>
    </citation>
    <scope>NUCLEOTIDE SEQUENCE [LARGE SCALE GENOMIC DNA]</scope>
</reference>
<feature type="domain" description="Phosphomannose isomerase type I helical insertion" evidence="12">
    <location>
        <begin position="205"/>
        <end position="291"/>
    </location>
</feature>
<dbReference type="InterPro" id="IPR046458">
    <property type="entry name" value="PMI_typeI_hel"/>
</dbReference>
<dbReference type="Pfam" id="PF01238">
    <property type="entry name" value="PMI_typeI_C"/>
    <property type="match status" value="1"/>
</dbReference>
<dbReference type="GO" id="GO:0004476">
    <property type="term" value="F:mannose-6-phosphate isomerase activity"/>
    <property type="evidence" value="ECO:0007669"/>
    <property type="project" value="UniProtKB-EC"/>
</dbReference>
<dbReference type="InterPro" id="IPR046456">
    <property type="entry name" value="PMI_typeI_C"/>
</dbReference>
<feature type="domain" description="Phosphomannose isomerase type I C-terminal" evidence="10">
    <location>
        <begin position="411"/>
        <end position="455"/>
    </location>
</feature>
<keyword evidence="5" id="KW-0479">Metal-binding</keyword>
<evidence type="ECO:0000256" key="6">
    <source>
        <dbReference type="ARBA" id="ARBA00022833"/>
    </source>
</evidence>
<comment type="pathway">
    <text evidence="2">Nucleotide-sugar biosynthesis; GDP-alpha-D-mannose biosynthesis; alpha-D-mannose 1-phosphate from D-fructose 6-phosphate: step 1/2.</text>
</comment>